<sequence length="787" mass="84816">MAEVRKKKSTMFAASIAASLLCTLVSSLFVTANHASAATAGIISGETYTIIAKSSGFAVGVSGANNTLEGSSVIQGSDASMDEAKWQITNLDGNYYKIINKNSGKALSVKNAAISNNATVVQNTYTSGSMANDEWLLTDEGAGYYRLINRNSGKSLNIPAASQMAGTVLSQLDIAPSDTQKFMIKQVPAPTYKFVVAHSGMVMDVAGSSWSDGARIIQYPFVGSPNQLWNVVKLDGGYVKIINRSSGKSIAVEGGSTSDGAKIVQKSYTAGDTADDEWLLADLGRGLYQVLNRNSGKELRIPGASTTSATQFIQSTVDNGNNSNLQVILVPNGETGITLPNFFTTDMVLQRNNNHVIWGKGVAGTTLTVSLTNGSSVSQQNTVVDAGGNWTTSLSPLPAGGPYTLTIQGRGYSKTISSVYVGDVFVLAGQSNMEWSYTNSLFKSYIPPLPTNPMIKHFQLAQIDASEARFNVPFRDSSSSWLSLSENNNKNFSQIGLFFAEQMLQANPNVPVGLISTAWGGTEITRWIRSAPENNSPNYTANNGTIYNNHIAPLTKYNIAGVLWYQGESDYQQEREAMYNEAFPKLINDWRNQWSQASLPFFYTQLARHSRVDFMAVREAQRLTLKRITNPSQIGMVVTLDTDSGITTDVHPPGKDIIGKRMSFMAKNMILGQSSVVFTGPLFKNATVNGNKMSVEFEANSLGGGLIVKDIYGHTSGGALREFEIAGSDGIFKSATAVINLSNNTVEVTSASVPSPVYVRYAYSRVPQNPNLFNQAGLPASPFTTKH</sequence>
<keyword evidence="2" id="KW-0732">Signal</keyword>
<proteinExistence type="predicted"/>
<dbReference type="Gene3D" id="3.40.50.1110">
    <property type="entry name" value="SGNH hydrolase"/>
    <property type="match status" value="1"/>
</dbReference>
<protein>
    <recommendedName>
        <fullName evidence="3">Ricin B lectin domain-containing protein</fullName>
    </recommendedName>
</protein>
<dbReference type="GO" id="GO:0005975">
    <property type="term" value="P:carbohydrate metabolic process"/>
    <property type="evidence" value="ECO:0007669"/>
    <property type="project" value="TreeGrafter"/>
</dbReference>
<dbReference type="InterPro" id="IPR036514">
    <property type="entry name" value="SGNH_hydro_sf"/>
</dbReference>
<evidence type="ECO:0000256" key="2">
    <source>
        <dbReference type="SAM" id="SignalP"/>
    </source>
</evidence>
<evidence type="ECO:0000259" key="3">
    <source>
        <dbReference type="SMART" id="SM00458"/>
    </source>
</evidence>
<dbReference type="PROSITE" id="PS50231">
    <property type="entry name" value="RICIN_B_LECTIN"/>
    <property type="match status" value="1"/>
</dbReference>
<evidence type="ECO:0000313" key="4">
    <source>
        <dbReference type="EMBL" id="MZQ85641.1"/>
    </source>
</evidence>
<comment type="caution">
    <text evidence="4">The sequence shown here is derived from an EMBL/GenBank/DDBJ whole genome shotgun (WGS) entry which is preliminary data.</text>
</comment>
<reference evidence="4 5" key="1">
    <citation type="submission" date="2019-12" db="EMBL/GenBank/DDBJ databases">
        <title>Paenibacillus sp. nov. sp. isolated from soil.</title>
        <authorList>
            <person name="Kim J."/>
            <person name="Jeong S.E."/>
            <person name="Jung H.S."/>
            <person name="Jeon C.O."/>
        </authorList>
    </citation>
    <scope>NUCLEOTIDE SEQUENCE [LARGE SCALE GENOMIC DNA]</scope>
    <source>
        <strain evidence="4 5">5J-6</strain>
    </source>
</reference>
<dbReference type="Proteomes" id="UP000481087">
    <property type="component" value="Unassembled WGS sequence"/>
</dbReference>
<evidence type="ECO:0000256" key="1">
    <source>
        <dbReference type="ARBA" id="ARBA00022801"/>
    </source>
</evidence>
<dbReference type="InterPro" id="IPR039329">
    <property type="entry name" value="SIAE"/>
</dbReference>
<dbReference type="InterPro" id="IPR035992">
    <property type="entry name" value="Ricin_B-like_lectins"/>
</dbReference>
<dbReference type="AlphaFoldDB" id="A0A6L8V7N9"/>
<organism evidence="4 5">
    <name type="scientific">Paenibacillus silvestris</name>
    <dbReference type="NCBI Taxonomy" id="2606219"/>
    <lineage>
        <taxon>Bacteria</taxon>
        <taxon>Bacillati</taxon>
        <taxon>Bacillota</taxon>
        <taxon>Bacilli</taxon>
        <taxon>Bacillales</taxon>
        <taxon>Paenibacillaceae</taxon>
        <taxon>Paenibacillus</taxon>
    </lineage>
</organism>
<accession>A0A6L8V7N9</accession>
<dbReference type="GO" id="GO:0001681">
    <property type="term" value="F:sialate O-acetylesterase activity"/>
    <property type="evidence" value="ECO:0007669"/>
    <property type="project" value="InterPro"/>
</dbReference>
<dbReference type="SUPFAM" id="SSF52266">
    <property type="entry name" value="SGNH hydrolase"/>
    <property type="match status" value="1"/>
</dbReference>
<dbReference type="InterPro" id="IPR005181">
    <property type="entry name" value="SASA"/>
</dbReference>
<gene>
    <name evidence="4" type="ORF">GQF01_26365</name>
</gene>
<dbReference type="Pfam" id="PF03629">
    <property type="entry name" value="SASA"/>
    <property type="match status" value="1"/>
</dbReference>
<dbReference type="RefSeq" id="WP_161409972.1">
    <property type="nucleotide sequence ID" value="NZ_WTUZ01000032.1"/>
</dbReference>
<dbReference type="PANTHER" id="PTHR22901:SF0">
    <property type="entry name" value="SIALATE O-ACETYLESTERASE"/>
    <property type="match status" value="1"/>
</dbReference>
<dbReference type="SUPFAM" id="SSF50370">
    <property type="entry name" value="Ricin B-like lectins"/>
    <property type="match status" value="3"/>
</dbReference>
<dbReference type="EMBL" id="WTUZ01000032">
    <property type="protein sequence ID" value="MZQ85641.1"/>
    <property type="molecule type" value="Genomic_DNA"/>
</dbReference>
<dbReference type="PANTHER" id="PTHR22901">
    <property type="entry name" value="SIALATE O-ACETYLESTERASE"/>
    <property type="match status" value="1"/>
</dbReference>
<feature type="signal peptide" evidence="2">
    <location>
        <begin position="1"/>
        <end position="37"/>
    </location>
</feature>
<dbReference type="InterPro" id="IPR000772">
    <property type="entry name" value="Ricin_B_lectin"/>
</dbReference>
<dbReference type="Gene3D" id="2.80.10.50">
    <property type="match status" value="3"/>
</dbReference>
<name>A0A6L8V7N9_9BACL</name>
<keyword evidence="5" id="KW-1185">Reference proteome</keyword>
<dbReference type="Pfam" id="PF14200">
    <property type="entry name" value="RicinB_lectin_2"/>
    <property type="match status" value="3"/>
</dbReference>
<feature type="chain" id="PRO_5026673108" description="Ricin B lectin domain-containing protein" evidence="2">
    <location>
        <begin position="38"/>
        <end position="787"/>
    </location>
</feature>
<keyword evidence="1" id="KW-0378">Hydrolase</keyword>
<dbReference type="SMART" id="SM00458">
    <property type="entry name" value="RICIN"/>
    <property type="match status" value="1"/>
</dbReference>
<evidence type="ECO:0000313" key="5">
    <source>
        <dbReference type="Proteomes" id="UP000481087"/>
    </source>
</evidence>
<feature type="domain" description="Ricin B lectin" evidence="3">
    <location>
        <begin position="93"/>
        <end position="232"/>
    </location>
</feature>